<proteinExistence type="predicted"/>
<reference evidence="1" key="1">
    <citation type="submission" date="2019-11" db="UniProtKB">
        <authorList>
            <consortium name="WormBaseParasite"/>
        </authorList>
    </citation>
    <scope>IDENTIFICATION</scope>
</reference>
<dbReference type="WBParaSite" id="MCU_006668-RD">
    <property type="protein sequence ID" value="MCU_006668-RD"/>
    <property type="gene ID" value="MCU_006668"/>
</dbReference>
<organism evidence="1">
    <name type="scientific">Mesocestoides corti</name>
    <name type="common">Flatworm</name>
    <dbReference type="NCBI Taxonomy" id="53468"/>
    <lineage>
        <taxon>Eukaryota</taxon>
        <taxon>Metazoa</taxon>
        <taxon>Spiralia</taxon>
        <taxon>Lophotrochozoa</taxon>
        <taxon>Platyhelminthes</taxon>
        <taxon>Cestoda</taxon>
        <taxon>Eucestoda</taxon>
        <taxon>Cyclophyllidea</taxon>
        <taxon>Mesocestoididae</taxon>
        <taxon>Mesocestoides</taxon>
    </lineage>
</organism>
<sequence length="84" mass="9394">MRSEIVFLMLSVNDLLLQTSIEISAPMSQFLIDGISLVCFVEAEVFTRLSQAHTLRTQYASRPSVLSAHDVKSRFRVSTSNTTT</sequence>
<dbReference type="AlphaFoldDB" id="A0A5K3FAP2"/>
<name>A0A5K3FAP2_MESCO</name>
<protein>
    <submittedName>
        <fullName evidence="1">Secreted protein</fullName>
    </submittedName>
</protein>
<evidence type="ECO:0000313" key="1">
    <source>
        <dbReference type="WBParaSite" id="MCU_006668-RD"/>
    </source>
</evidence>
<accession>A0A5K3FAP2</accession>